<name>A0ABX8YYC1_9BACT</name>
<dbReference type="CDD" id="cd06223">
    <property type="entry name" value="PRTases_typeI"/>
    <property type="match status" value="1"/>
</dbReference>
<dbReference type="Gene3D" id="3.30.1310.20">
    <property type="entry name" value="PRTase-like"/>
    <property type="match status" value="1"/>
</dbReference>
<dbReference type="InterPro" id="IPR029057">
    <property type="entry name" value="PRTase-like"/>
</dbReference>
<proteinExistence type="predicted"/>
<reference evidence="2 3" key="2">
    <citation type="submission" date="2021-05" db="EMBL/GenBank/DDBJ databases">
        <title>Ecology and evolution of chlamydial symbionts of arthropods.</title>
        <authorList>
            <person name="Halter T."/>
            <person name="Sixt B.S."/>
            <person name="Toenshoff E.R."/>
            <person name="Koestlbacher S."/>
            <person name="Schulz F."/>
            <person name="Kostanjsek R."/>
            <person name="Collingro A."/>
            <person name="Hendrickx F."/>
            <person name="Horn M."/>
        </authorList>
    </citation>
    <scope>NUCLEOTIDE SEQUENCE [LARGE SCALE GENOMIC DNA]</scope>
    <source>
        <strain evidence="2 3">15C</strain>
    </source>
</reference>
<accession>A0ABX8YYC1</accession>
<evidence type="ECO:0000313" key="2">
    <source>
        <dbReference type="EMBL" id="QZA58234.1"/>
    </source>
</evidence>
<dbReference type="PROSITE" id="PS51257">
    <property type="entry name" value="PROKAR_LIPOPROTEIN"/>
    <property type="match status" value="1"/>
</dbReference>
<dbReference type="RefSeq" id="WP_194845946.1">
    <property type="nucleotide sequence ID" value="NZ_CP075585.1"/>
</dbReference>
<dbReference type="Gene3D" id="3.40.50.2020">
    <property type="match status" value="1"/>
</dbReference>
<dbReference type="InterPro" id="IPR000836">
    <property type="entry name" value="PRTase_dom"/>
</dbReference>
<feature type="domain" description="Phosphoribosyltransferase" evidence="1">
    <location>
        <begin position="8"/>
        <end position="175"/>
    </location>
</feature>
<keyword evidence="3" id="KW-1185">Reference proteome</keyword>
<protein>
    <recommendedName>
        <fullName evidence="1">Phosphoribosyltransferase domain-containing protein</fullName>
    </recommendedName>
</protein>
<evidence type="ECO:0000313" key="3">
    <source>
        <dbReference type="Proteomes" id="UP000822862"/>
    </source>
</evidence>
<evidence type="ECO:0000259" key="1">
    <source>
        <dbReference type="Pfam" id="PF00156"/>
    </source>
</evidence>
<dbReference type="EMBL" id="CP075585">
    <property type="protein sequence ID" value="QZA58234.1"/>
    <property type="molecule type" value="Genomic_DNA"/>
</dbReference>
<gene>
    <name evidence="2" type="ORF">RHAB15C_0000105</name>
</gene>
<dbReference type="Pfam" id="PF00156">
    <property type="entry name" value="Pribosyltran"/>
    <property type="match status" value="1"/>
</dbReference>
<sequence>MIFSNRQDAGNQLAKHLVSYKNNSNAFVLGLSCGGMPIAFEIAQLLHLPFHILLVRKIRSPQNPNLSLGAIAEQNIELLHADLIGILDIPNDYVKKELENQKTHLAKQAKSYHISERLLYQKQIILVDDGMATGSSMQVAIQALGKLQVASIHLAVPVASRSSLAKISNEQTTCLFSPSFFEKISDSYHVFDPVNDLEVTHLLNHSSCDLATV</sequence>
<reference evidence="2 3" key="1">
    <citation type="submission" date="2020-01" db="EMBL/GenBank/DDBJ databases">
        <authorList>
            <person name="Sixt B."/>
            <person name="Schulz F."/>
            <person name="Kostanjsek R."/>
            <person name="Koestlbacher S."/>
            <person name="Collingro A."/>
            <person name="Toenshoff E."/>
            <person name="Horn M."/>
        </authorList>
    </citation>
    <scope>NUCLEOTIDE SEQUENCE [LARGE SCALE GENOMIC DNA]</scope>
    <source>
        <strain evidence="2 3">15C</strain>
    </source>
</reference>
<dbReference type="Proteomes" id="UP000822862">
    <property type="component" value="Chromosome"/>
</dbReference>
<organism evidence="2 3">
    <name type="scientific">Candidatus Rhabdochlamydia porcellionis</name>
    <dbReference type="NCBI Taxonomy" id="225148"/>
    <lineage>
        <taxon>Bacteria</taxon>
        <taxon>Pseudomonadati</taxon>
        <taxon>Chlamydiota</taxon>
        <taxon>Chlamydiia</taxon>
        <taxon>Parachlamydiales</taxon>
        <taxon>Candidatus Rhabdochlamydiaceae</taxon>
        <taxon>Candidatus Rhabdochlamydia</taxon>
    </lineage>
</organism>
<dbReference type="SUPFAM" id="SSF53271">
    <property type="entry name" value="PRTase-like"/>
    <property type="match status" value="1"/>
</dbReference>